<feature type="transmembrane region" description="Helical" evidence="10">
    <location>
        <begin position="225"/>
        <end position="244"/>
    </location>
</feature>
<evidence type="ECO:0000256" key="2">
    <source>
        <dbReference type="ARBA" id="ARBA00008869"/>
    </source>
</evidence>
<proteinExistence type="inferred from homology"/>
<keyword evidence="13" id="KW-1185">Reference proteome</keyword>
<dbReference type="SMART" id="SM00382">
    <property type="entry name" value="AAA"/>
    <property type="match status" value="2"/>
</dbReference>
<dbReference type="InterPro" id="IPR026082">
    <property type="entry name" value="ABCA"/>
</dbReference>
<evidence type="ECO:0000256" key="9">
    <source>
        <dbReference type="ARBA" id="ARBA00023136"/>
    </source>
</evidence>
<dbReference type="EMBL" id="CT868119">
    <property type="protein sequence ID" value="CAK72368.1"/>
    <property type="molecule type" value="Genomic_DNA"/>
</dbReference>
<evidence type="ECO:0000256" key="6">
    <source>
        <dbReference type="ARBA" id="ARBA00022741"/>
    </source>
</evidence>
<dbReference type="InterPro" id="IPR027417">
    <property type="entry name" value="P-loop_NTPase"/>
</dbReference>
<evidence type="ECO:0000256" key="3">
    <source>
        <dbReference type="ARBA" id="ARBA00022448"/>
    </source>
</evidence>
<keyword evidence="3" id="KW-0813">Transport</keyword>
<keyword evidence="5" id="KW-0677">Repeat</keyword>
<keyword evidence="4 10" id="KW-0812">Transmembrane</keyword>
<protein>
    <recommendedName>
        <fullName evidence="11">ABC transporter domain-containing protein</fullName>
    </recommendedName>
</protein>
<dbReference type="CDD" id="cd03263">
    <property type="entry name" value="ABC_subfamily_A"/>
    <property type="match status" value="2"/>
</dbReference>
<evidence type="ECO:0000313" key="13">
    <source>
        <dbReference type="Proteomes" id="UP000000600"/>
    </source>
</evidence>
<dbReference type="InParanoid" id="A0CNK1"/>
<evidence type="ECO:0000256" key="8">
    <source>
        <dbReference type="ARBA" id="ARBA00022989"/>
    </source>
</evidence>
<feature type="transmembrane region" description="Helical" evidence="10">
    <location>
        <begin position="733"/>
        <end position="750"/>
    </location>
</feature>
<evidence type="ECO:0000256" key="10">
    <source>
        <dbReference type="SAM" id="Phobius"/>
    </source>
</evidence>
<feature type="domain" description="ABC transporter" evidence="11">
    <location>
        <begin position="896"/>
        <end position="1116"/>
    </location>
</feature>
<feature type="transmembrane region" description="Helical" evidence="10">
    <location>
        <begin position="796"/>
        <end position="814"/>
    </location>
</feature>
<keyword evidence="8 10" id="KW-1133">Transmembrane helix</keyword>
<comment type="similarity">
    <text evidence="2">Belongs to the ABC transporter superfamily. ABCA family.</text>
</comment>
<dbReference type="SUPFAM" id="SSF52540">
    <property type="entry name" value="P-loop containing nucleoside triphosphate hydrolases"/>
    <property type="match status" value="2"/>
</dbReference>
<dbReference type="GO" id="GO:0016020">
    <property type="term" value="C:membrane"/>
    <property type="evidence" value="ECO:0007669"/>
    <property type="project" value="UniProtKB-SubCell"/>
</dbReference>
<dbReference type="InterPro" id="IPR017871">
    <property type="entry name" value="ABC_transporter-like_CS"/>
</dbReference>
<dbReference type="OrthoDB" id="10255969at2759"/>
<feature type="transmembrane region" description="Helical" evidence="10">
    <location>
        <begin position="826"/>
        <end position="847"/>
    </location>
</feature>
<dbReference type="AlphaFoldDB" id="A0CNK1"/>
<dbReference type="GO" id="GO:0005524">
    <property type="term" value="F:ATP binding"/>
    <property type="evidence" value="ECO:0007669"/>
    <property type="project" value="UniProtKB-KW"/>
</dbReference>
<keyword evidence="7" id="KW-0067">ATP-binding</keyword>
<dbReference type="GeneID" id="5025550"/>
<feature type="transmembrane region" description="Helical" evidence="10">
    <location>
        <begin position="131"/>
        <end position="153"/>
    </location>
</feature>
<dbReference type="OMA" id="PIFEYRD"/>
<dbReference type="Pfam" id="PF00005">
    <property type="entry name" value="ABC_tran"/>
    <property type="match status" value="2"/>
</dbReference>
<dbReference type="PROSITE" id="PS00211">
    <property type="entry name" value="ABC_TRANSPORTER_1"/>
    <property type="match status" value="2"/>
</dbReference>
<feature type="transmembrane region" description="Helical" evidence="10">
    <location>
        <begin position="853"/>
        <end position="875"/>
    </location>
</feature>
<evidence type="ECO:0000256" key="5">
    <source>
        <dbReference type="ARBA" id="ARBA00022737"/>
    </source>
</evidence>
<gene>
    <name evidence="12" type="ORF">GSPATT00008810001</name>
</gene>
<evidence type="ECO:0000259" key="11">
    <source>
        <dbReference type="PROSITE" id="PS50893"/>
    </source>
</evidence>
<dbReference type="FunFam" id="3.40.50.300:FF:001253">
    <property type="entry name" value="ATP-binding cassette protein subfamily A, member 10"/>
    <property type="match status" value="1"/>
</dbReference>
<dbReference type="PANTHER" id="PTHR19229">
    <property type="entry name" value="ATP-BINDING CASSETTE TRANSPORTER SUBFAMILY A ABCA"/>
    <property type="match status" value="1"/>
</dbReference>
<name>A0CNK1_PARTE</name>
<dbReference type="Proteomes" id="UP000000600">
    <property type="component" value="Unassembled WGS sequence"/>
</dbReference>
<comment type="subcellular location">
    <subcellularLocation>
        <location evidence="1">Membrane</location>
        <topology evidence="1">Multi-pass membrane protein</topology>
    </subcellularLocation>
</comment>
<evidence type="ECO:0000256" key="7">
    <source>
        <dbReference type="ARBA" id="ARBA00022840"/>
    </source>
</evidence>
<keyword evidence="9 10" id="KW-0472">Membrane</keyword>
<feature type="transmembrane region" description="Helical" evidence="10">
    <location>
        <begin position="762"/>
        <end position="784"/>
    </location>
</feature>
<dbReference type="PANTHER" id="PTHR19229:SF36">
    <property type="entry name" value="ATP-BINDING CASSETTE SUB-FAMILY A MEMBER 2"/>
    <property type="match status" value="1"/>
</dbReference>
<dbReference type="Pfam" id="PF12698">
    <property type="entry name" value="ABC2_membrane_3"/>
    <property type="match status" value="2"/>
</dbReference>
<feature type="transmembrane region" description="Helical" evidence="10">
    <location>
        <begin position="165"/>
        <end position="182"/>
    </location>
</feature>
<dbReference type="Gene3D" id="3.40.50.300">
    <property type="entry name" value="P-loop containing nucleotide triphosphate hydrolases"/>
    <property type="match status" value="2"/>
</dbReference>
<evidence type="ECO:0000313" key="12">
    <source>
        <dbReference type="EMBL" id="CAK72368.1"/>
    </source>
</evidence>
<dbReference type="eggNOG" id="KOG0059">
    <property type="taxonomic scope" value="Eukaryota"/>
</dbReference>
<dbReference type="HOGENOM" id="CLU_000604_19_1_1"/>
<reference evidence="12 13" key="1">
    <citation type="journal article" date="2006" name="Nature">
        <title>Global trends of whole-genome duplications revealed by the ciliate Paramecium tetraurelia.</title>
        <authorList>
            <consortium name="Genoscope"/>
            <person name="Aury J.-M."/>
            <person name="Jaillon O."/>
            <person name="Duret L."/>
            <person name="Noel B."/>
            <person name="Jubin C."/>
            <person name="Porcel B.M."/>
            <person name="Segurens B."/>
            <person name="Daubin V."/>
            <person name="Anthouard V."/>
            <person name="Aiach N."/>
            <person name="Arnaiz O."/>
            <person name="Billaut A."/>
            <person name="Beisson J."/>
            <person name="Blanc I."/>
            <person name="Bouhouche K."/>
            <person name="Camara F."/>
            <person name="Duharcourt S."/>
            <person name="Guigo R."/>
            <person name="Gogendeau D."/>
            <person name="Katinka M."/>
            <person name="Keller A.-M."/>
            <person name="Kissmehl R."/>
            <person name="Klotz C."/>
            <person name="Koll F."/>
            <person name="Le Moue A."/>
            <person name="Lepere C."/>
            <person name="Malinsky S."/>
            <person name="Nowacki M."/>
            <person name="Nowak J.K."/>
            <person name="Plattner H."/>
            <person name="Poulain J."/>
            <person name="Ruiz F."/>
            <person name="Serrano V."/>
            <person name="Zagulski M."/>
            <person name="Dessen P."/>
            <person name="Betermier M."/>
            <person name="Weissenbach J."/>
            <person name="Scarpelli C."/>
            <person name="Schachter V."/>
            <person name="Sperling L."/>
            <person name="Meyer E."/>
            <person name="Cohen J."/>
            <person name="Wincker P."/>
        </authorList>
    </citation>
    <scope>NUCLEOTIDE SEQUENCE [LARGE SCALE GENOMIC DNA]</scope>
    <source>
        <strain evidence="12 13">Stock d4-2</strain>
    </source>
</reference>
<feature type="transmembrane region" description="Helical" evidence="10">
    <location>
        <begin position="93"/>
        <end position="119"/>
    </location>
</feature>
<dbReference type="KEGG" id="ptm:GSPATT00008810001"/>
<feature type="transmembrane region" description="Helical" evidence="10">
    <location>
        <begin position="24"/>
        <end position="43"/>
    </location>
</feature>
<dbReference type="PROSITE" id="PS50893">
    <property type="entry name" value="ABC_TRANSPORTER_2"/>
    <property type="match status" value="2"/>
</dbReference>
<organism evidence="12 13">
    <name type="scientific">Paramecium tetraurelia</name>
    <dbReference type="NCBI Taxonomy" id="5888"/>
    <lineage>
        <taxon>Eukaryota</taxon>
        <taxon>Sar</taxon>
        <taxon>Alveolata</taxon>
        <taxon>Ciliophora</taxon>
        <taxon>Intramacronucleata</taxon>
        <taxon>Oligohymenophorea</taxon>
        <taxon>Peniculida</taxon>
        <taxon>Parameciidae</taxon>
        <taxon>Paramecium</taxon>
    </lineage>
</organism>
<feature type="domain" description="ABC transporter" evidence="11">
    <location>
        <begin position="309"/>
        <end position="536"/>
    </location>
</feature>
<keyword evidence="6" id="KW-0547">Nucleotide-binding</keyword>
<dbReference type="GO" id="GO:0140359">
    <property type="term" value="F:ABC-type transporter activity"/>
    <property type="evidence" value="ECO:0007669"/>
    <property type="project" value="InterPro"/>
</dbReference>
<dbReference type="FunFam" id="3.40.50.300:FF:001574">
    <property type="entry name" value="Uncharacterized protein, isoform C"/>
    <property type="match status" value="1"/>
</dbReference>
<dbReference type="InterPro" id="IPR013525">
    <property type="entry name" value="ABC2_TM"/>
</dbReference>
<sequence>MNQMNQLKTLLGKNFTLHFRSKQFWINLYIPILSVILSIFVAYKTNLGLFFLIIFVCLSNNGILRQSLVLLVREKSDQFKLLQYQMGLSSNAYYASWIITFYVMTIGVSLIYLIPFIVFGLHKVGYGQLKIVILILGQNLYCCAIASLALFLSSFSKNSNKVSELIGLLNVVLSFVVISNFVPEPKLTFIGQLPTLFLPQTAYQMLLLSSNWLVNSKEYFLHPGIYITCLIIQIIGYTLGFLYFDQVLSGSKKFFFLCNFCKQNTKTYTNFVDEQNQNPNNREQEPQQFYRPMLNIQYQEVDNQGEPFIQVENMWKKIDNQNIIKSLNMEIYQNEIYCLLGPNGAGKSTLMNILSGLSERSKGKINILGQSIDNKQFKNQIGICLQKDIIYQELNVYEHLKFYGQLKGILDEELQQQINYILDVCQLKNESNLKSQQLSGGNKRKLSLAISLIGNSKIVFLDEPSSGMDALTRQQIWEVIKKIRLHRAIIMTTHHMEEADELATRVGILMNGQLVTQGTPDFIKLNFGVGYHLQMDFQDQNQLLQEKPKIQTQLQKIDSYTPVIQCAPTSLKSVLPVKQIHMFHELLMYLEQNSQSKFSLQLNSLEDSYLAIDYQYGTQNIDLDVQHVFQQRPKIVFKAQLISLIQRKVQVLLSSTDIQMRYALPLPLIFLAVLFGMQYSFLFVFFYLGIKALTSTLYVMIQIEDKDTKIKQYMYSSGVNIHTYWLSNVITDILPSFIEGLFTAILLYIYDVGHFRQYFFEVFFLITIFGVSMSCFSNCLSILYQNQQGVYISSPLLQFFVFFLFFFIIMLFIVQPGSPIGFNMISMLLMIISPFSACYMGFAMSPILLNLPIFSYFSCIIYLIIGGIVYFLILYSNDKNEYKQIQANMDDTDALVDVQQLTKKQGQVETVHNLSFQIKPKEIFGLLGPNGAGKSTTFNMISKFDRPTTGKIRIRDIETNLGLVPQFCPFYPTLTIYQHLIIYGTLKGQENLTEAIEKYLKALDMYEIKDRQVQFLSGGERRKVQLGIALIGGSNRLFMDEPTTGLDPKSRRIIQQILLQSTINNDASVLLTTHSLQEAQSICNKIGIMVNGYMITQGTLNELRAQLGEQARFSVKCNIGRKEQVHQTIWLQLSHQFQLQPIFEYRDNYLSYQIPSGQFKFSQLFQYLQVELKSKQLLITEFQIYQPNLEQIFAFYASQQIVRGNENLLINNGENEFDFGNRLRTIMAFFCIIW</sequence>
<dbReference type="InterPro" id="IPR003439">
    <property type="entry name" value="ABC_transporter-like_ATP-bd"/>
</dbReference>
<dbReference type="RefSeq" id="XP_001439765.1">
    <property type="nucleotide sequence ID" value="XM_001439728.1"/>
</dbReference>
<dbReference type="GO" id="GO:0042626">
    <property type="term" value="F:ATPase-coupled transmembrane transporter activity"/>
    <property type="evidence" value="ECO:0000318"/>
    <property type="project" value="GO_Central"/>
</dbReference>
<dbReference type="InterPro" id="IPR003593">
    <property type="entry name" value="AAA+_ATPase"/>
</dbReference>
<feature type="transmembrane region" description="Helical" evidence="10">
    <location>
        <begin position="668"/>
        <end position="690"/>
    </location>
</feature>
<feature type="transmembrane region" description="Helical" evidence="10">
    <location>
        <begin position="49"/>
        <end position="72"/>
    </location>
</feature>
<evidence type="ECO:0000256" key="4">
    <source>
        <dbReference type="ARBA" id="ARBA00022692"/>
    </source>
</evidence>
<evidence type="ECO:0000256" key="1">
    <source>
        <dbReference type="ARBA" id="ARBA00004141"/>
    </source>
</evidence>
<dbReference type="GO" id="GO:0006869">
    <property type="term" value="P:lipid transport"/>
    <property type="evidence" value="ECO:0000318"/>
    <property type="project" value="GO_Central"/>
</dbReference>
<accession>A0CNK1</accession>
<dbReference type="GO" id="GO:0005319">
    <property type="term" value="F:lipid transporter activity"/>
    <property type="evidence" value="ECO:0000318"/>
    <property type="project" value="GO_Central"/>
</dbReference>
<dbReference type="GO" id="GO:0016887">
    <property type="term" value="F:ATP hydrolysis activity"/>
    <property type="evidence" value="ECO:0007669"/>
    <property type="project" value="InterPro"/>
</dbReference>
<dbReference type="STRING" id="5888.A0CNK1"/>